<evidence type="ECO:0000256" key="7">
    <source>
        <dbReference type="SAM" id="MobiDB-lite"/>
    </source>
</evidence>
<dbReference type="GO" id="GO:0016811">
    <property type="term" value="F:hydrolase activity, acting on carbon-nitrogen (but not peptide) bonds, in linear amides"/>
    <property type="evidence" value="ECO:0007669"/>
    <property type="project" value="InterPro"/>
</dbReference>
<proteinExistence type="inferred from homology"/>
<feature type="binding site" evidence="6">
    <location>
        <position position="313"/>
    </location>
    <ligand>
        <name>Ca(2+)</name>
        <dbReference type="ChEBI" id="CHEBI:29108"/>
    </ligand>
</feature>
<gene>
    <name evidence="8" type="ORF">CW354_13015</name>
</gene>
<dbReference type="GO" id="GO:0017000">
    <property type="term" value="P:antibiotic biosynthetic process"/>
    <property type="evidence" value="ECO:0007669"/>
    <property type="project" value="InterPro"/>
</dbReference>
<evidence type="ECO:0000256" key="3">
    <source>
        <dbReference type="ARBA" id="ARBA00022801"/>
    </source>
</evidence>
<feature type="binding site" evidence="6">
    <location>
        <position position="310"/>
    </location>
    <ligand>
        <name>Ca(2+)</name>
        <dbReference type="ChEBI" id="CHEBI:29108"/>
    </ligand>
</feature>
<dbReference type="InterPro" id="IPR002692">
    <property type="entry name" value="S45"/>
</dbReference>
<dbReference type="SUPFAM" id="SSF56235">
    <property type="entry name" value="N-terminal nucleophile aminohydrolases (Ntn hydrolases)"/>
    <property type="match status" value="1"/>
</dbReference>
<dbReference type="InterPro" id="IPR023343">
    <property type="entry name" value="Penicillin_amidase_dom1"/>
</dbReference>
<evidence type="ECO:0000256" key="5">
    <source>
        <dbReference type="PIRSR" id="PIRSR001227-1"/>
    </source>
</evidence>
<evidence type="ECO:0000256" key="4">
    <source>
        <dbReference type="ARBA" id="ARBA00023145"/>
    </source>
</evidence>
<keyword evidence="4" id="KW-0865">Zymogen</keyword>
<sequence>MADEIAIPKGMKGRLTASGPFPLTGLRFKTKKKRPIGALVIRRLGGLMFKRIFIVAVACALAACGRSDQAANEAAESSLAIAWDEWGVPHIDAGSVEAASYGIGWAQMRGRPDLVLTLLGQGRGRAAEYWGEQYFESDALMWTLGGPQMLDAAYEAQTPEAKARLNAFAKGVNDYAAEHGDAISEEAKRVLPVKPTDVLGHMLRAIHITFVTRGDFGALAPPRKDDDEGSDKEETPGSNAWAVAPSRSANGDAMLLANPHLPWSDLFLFFEMHVKTPETDAYGVALIANPFLAIAFNEHLGWTHTVNTYDGADAYVFDVVDGGYRDMDGVKPFDEEKVSLKVRGPEGAMETRDIVTRRTSAGPVFRITDDKAYVMRIAGFEPAHLDLGGQYWAMAEASTLDEFRAAMAQQQMPMFNTIYADDAGNIYYLFNALAPKRKKGDAKLWSGRLDGADPDLRWQGYVQFEKLPQYFNPPSGFLQNSNEPPWTSTLPPVLDPSDYPADFVQPLMRSRPQNGLEMLMGDDSITYEELIDYSQTTRLTLPDSVLPDLIAAAREDGSTLMDRAAATLEAWDRHVDPKSKGAALFFFWLQEAKPGPGFYAAPWSFDHPETWAAGIADKEAAVAALKKAATMMEETYGALDIPWSALARVRRDGVDIPVGVAPGDMGAFRVGWIAPGEDGEFELIGGTTYVAAIEFGETPSARAILPYGNFAARPEGVRSQWEIFADGDLRSVHFTEEEVEAAAVMRETLDPALKR</sequence>
<evidence type="ECO:0000313" key="9">
    <source>
        <dbReference type="Proteomes" id="UP000239504"/>
    </source>
</evidence>
<dbReference type="InterPro" id="IPR043147">
    <property type="entry name" value="Penicillin_amidase_A-knob"/>
</dbReference>
<organism evidence="8 9">
    <name type="scientific">Hyphococcus luteus</name>
    <dbReference type="NCBI Taxonomy" id="2058213"/>
    <lineage>
        <taxon>Bacteria</taxon>
        <taxon>Pseudomonadati</taxon>
        <taxon>Pseudomonadota</taxon>
        <taxon>Alphaproteobacteria</taxon>
        <taxon>Parvularculales</taxon>
        <taxon>Parvularculaceae</taxon>
        <taxon>Hyphococcus</taxon>
    </lineage>
</organism>
<dbReference type="PIRSF" id="PIRSF001227">
    <property type="entry name" value="Pen_acylase"/>
    <property type="match status" value="1"/>
</dbReference>
<dbReference type="Gene3D" id="3.60.20.10">
    <property type="entry name" value="Glutamine Phosphoribosylpyrophosphate, subunit 1, domain 1"/>
    <property type="match status" value="2"/>
</dbReference>
<dbReference type="Gene3D" id="2.30.120.10">
    <property type="match status" value="1"/>
</dbReference>
<dbReference type="InterPro" id="IPR014395">
    <property type="entry name" value="Pen/GL7ACA/AHL_acylase"/>
</dbReference>
<dbReference type="Proteomes" id="UP000239504">
    <property type="component" value="Unassembled WGS sequence"/>
</dbReference>
<dbReference type="InterPro" id="IPR029055">
    <property type="entry name" value="Ntn_hydrolases_N"/>
</dbReference>
<keyword evidence="6" id="KW-0106">Calcium</keyword>
<evidence type="ECO:0000256" key="6">
    <source>
        <dbReference type="PIRSR" id="PIRSR001227-2"/>
    </source>
</evidence>
<keyword evidence="2" id="KW-0732">Signal</keyword>
<dbReference type="Gene3D" id="1.10.1400.10">
    <property type="match status" value="1"/>
</dbReference>
<reference evidence="8 9" key="1">
    <citation type="submission" date="2017-12" db="EMBL/GenBank/DDBJ databases">
        <authorList>
            <person name="Hurst M.R.H."/>
        </authorList>
    </citation>
    <scope>NUCLEOTIDE SEQUENCE [LARGE SCALE GENOMIC DNA]</scope>
    <source>
        <strain evidence="8 9">SY-3-19</strain>
    </source>
</reference>
<dbReference type="EMBL" id="PJCH01000009">
    <property type="protein sequence ID" value="PQA87345.1"/>
    <property type="molecule type" value="Genomic_DNA"/>
</dbReference>
<dbReference type="PANTHER" id="PTHR34218:SF3">
    <property type="entry name" value="ACYL-HOMOSERINE LACTONE ACYLASE PVDQ"/>
    <property type="match status" value="1"/>
</dbReference>
<dbReference type="PANTHER" id="PTHR34218">
    <property type="entry name" value="PEPTIDASE S45 PENICILLIN AMIDASE"/>
    <property type="match status" value="1"/>
</dbReference>
<comment type="caution">
    <text evidence="8">The sequence shown here is derived from an EMBL/GenBank/DDBJ whole genome shotgun (WGS) entry which is preliminary data.</text>
</comment>
<comment type="cofactor">
    <cofactor evidence="6">
        <name>Ca(2+)</name>
        <dbReference type="ChEBI" id="CHEBI:29108"/>
    </cofactor>
    <text evidence="6">Binds 1 Ca(2+) ion per dimer.</text>
</comment>
<keyword evidence="9" id="KW-1185">Reference proteome</keyword>
<evidence type="ECO:0000313" key="8">
    <source>
        <dbReference type="EMBL" id="PQA87345.1"/>
    </source>
</evidence>
<name>A0A2S7K4C0_9PROT</name>
<dbReference type="Pfam" id="PF01804">
    <property type="entry name" value="Penicil_amidase"/>
    <property type="match status" value="1"/>
</dbReference>
<protein>
    <submittedName>
        <fullName evidence="8">Acylase</fullName>
    </submittedName>
</protein>
<dbReference type="GO" id="GO:0046872">
    <property type="term" value="F:metal ion binding"/>
    <property type="evidence" value="ECO:0007669"/>
    <property type="project" value="UniProtKB-KW"/>
</dbReference>
<dbReference type="AlphaFoldDB" id="A0A2S7K4C0"/>
<dbReference type="Gene3D" id="1.10.439.10">
    <property type="entry name" value="Penicillin Amidohydrolase, domain 1"/>
    <property type="match status" value="1"/>
</dbReference>
<evidence type="ECO:0000256" key="2">
    <source>
        <dbReference type="ARBA" id="ARBA00022729"/>
    </source>
</evidence>
<evidence type="ECO:0000256" key="1">
    <source>
        <dbReference type="ARBA" id="ARBA00006586"/>
    </source>
</evidence>
<keyword evidence="6" id="KW-0479">Metal-binding</keyword>
<comment type="similarity">
    <text evidence="1">Belongs to the peptidase S45 family.</text>
</comment>
<feature type="region of interest" description="Disordered" evidence="7">
    <location>
        <begin position="219"/>
        <end position="244"/>
    </location>
</feature>
<dbReference type="InterPro" id="IPR043146">
    <property type="entry name" value="Penicillin_amidase_N_B-knob"/>
</dbReference>
<keyword evidence="3" id="KW-0378">Hydrolase</keyword>
<feature type="active site" description="Nucleophile" evidence="5">
    <location>
        <position position="238"/>
    </location>
</feature>
<dbReference type="OrthoDB" id="9760084at2"/>
<accession>A0A2S7K4C0</accession>